<dbReference type="InterPro" id="IPR050267">
    <property type="entry name" value="Anti-sigma-factor_SerPK"/>
</dbReference>
<dbReference type="InParanoid" id="A0A1I5MDH3"/>
<reference evidence="3 4" key="1">
    <citation type="submission" date="2016-10" db="EMBL/GenBank/DDBJ databases">
        <authorList>
            <person name="de Groot N.N."/>
        </authorList>
    </citation>
    <scope>NUCLEOTIDE SEQUENCE [LARGE SCALE GENOMIC DNA]</scope>
    <source>
        <strain evidence="3 4">DSM 43067</strain>
    </source>
</reference>
<protein>
    <submittedName>
        <fullName evidence="3">Histidine kinase-like ATPase domain-containing protein</fullName>
    </submittedName>
</protein>
<dbReference type="Proteomes" id="UP000183413">
    <property type="component" value="Unassembled WGS sequence"/>
</dbReference>
<dbReference type="PANTHER" id="PTHR35526">
    <property type="entry name" value="ANTI-SIGMA-F FACTOR RSBW-RELATED"/>
    <property type="match status" value="1"/>
</dbReference>
<keyword evidence="4" id="KW-1185">Reference proteome</keyword>
<gene>
    <name evidence="3" type="ORF">SAMN04489713_111254</name>
</gene>
<keyword evidence="3" id="KW-0808">Transferase</keyword>
<organism evidence="3 4">
    <name type="scientific">Actinomadura madurae</name>
    <dbReference type="NCBI Taxonomy" id="1993"/>
    <lineage>
        <taxon>Bacteria</taxon>
        <taxon>Bacillati</taxon>
        <taxon>Actinomycetota</taxon>
        <taxon>Actinomycetes</taxon>
        <taxon>Streptosporangiales</taxon>
        <taxon>Thermomonosporaceae</taxon>
        <taxon>Actinomadura</taxon>
    </lineage>
</organism>
<dbReference type="InterPro" id="IPR003594">
    <property type="entry name" value="HATPase_dom"/>
</dbReference>
<dbReference type="Gene3D" id="3.30.565.10">
    <property type="entry name" value="Histidine kinase-like ATPase, C-terminal domain"/>
    <property type="match status" value="1"/>
</dbReference>
<dbReference type="Pfam" id="PF13581">
    <property type="entry name" value="HATPase_c_2"/>
    <property type="match status" value="1"/>
</dbReference>
<keyword evidence="1" id="KW-0723">Serine/threonine-protein kinase</keyword>
<dbReference type="STRING" id="1993.SAMN04489713_111254"/>
<evidence type="ECO:0000256" key="1">
    <source>
        <dbReference type="ARBA" id="ARBA00022527"/>
    </source>
</evidence>
<evidence type="ECO:0000313" key="4">
    <source>
        <dbReference type="Proteomes" id="UP000183413"/>
    </source>
</evidence>
<name>A0A1I5MDH3_9ACTN</name>
<dbReference type="eggNOG" id="COG2172">
    <property type="taxonomic scope" value="Bacteria"/>
</dbReference>
<evidence type="ECO:0000313" key="3">
    <source>
        <dbReference type="EMBL" id="SFP07569.1"/>
    </source>
</evidence>
<dbReference type="RefSeq" id="WP_083598036.1">
    <property type="nucleotide sequence ID" value="NZ_FOVH01000011.1"/>
</dbReference>
<dbReference type="CDD" id="cd16936">
    <property type="entry name" value="HATPase_RsbW-like"/>
    <property type="match status" value="1"/>
</dbReference>
<accession>A0A1I5MDH3</accession>
<dbReference type="AlphaFoldDB" id="A0A1I5MDH3"/>
<proteinExistence type="predicted"/>
<sequence length="173" mass="17844">MPANEHAALFIELPSCGAVETAHEIGPKEHRSVRDAATPGRRETAAICRELSGVATFPGVSRSAGRARAFVREVLGTSAAADTVELCVSELVANAVCHSSSGDGGQVTVAIGVNGDRVRVEVTDDGDGRSAPHVMDDPSAEHGRGLMVVDALAARWGVIPGPAGSTVWFEYAG</sequence>
<dbReference type="GO" id="GO:0004674">
    <property type="term" value="F:protein serine/threonine kinase activity"/>
    <property type="evidence" value="ECO:0007669"/>
    <property type="project" value="UniProtKB-KW"/>
</dbReference>
<dbReference type="EMBL" id="FOVH01000011">
    <property type="protein sequence ID" value="SFP07569.1"/>
    <property type="molecule type" value="Genomic_DNA"/>
</dbReference>
<dbReference type="PANTHER" id="PTHR35526:SF3">
    <property type="entry name" value="ANTI-SIGMA-F FACTOR RSBW"/>
    <property type="match status" value="1"/>
</dbReference>
<dbReference type="SUPFAM" id="SSF55874">
    <property type="entry name" value="ATPase domain of HSP90 chaperone/DNA topoisomerase II/histidine kinase"/>
    <property type="match status" value="1"/>
</dbReference>
<keyword evidence="3" id="KW-0418">Kinase</keyword>
<dbReference type="InterPro" id="IPR036890">
    <property type="entry name" value="HATPase_C_sf"/>
</dbReference>
<feature type="domain" description="Histidine kinase/HSP90-like ATPase" evidence="2">
    <location>
        <begin position="67"/>
        <end position="169"/>
    </location>
</feature>
<evidence type="ECO:0000259" key="2">
    <source>
        <dbReference type="Pfam" id="PF13581"/>
    </source>
</evidence>